<protein>
    <recommendedName>
        <fullName evidence="4">FBD domain-containing protein</fullName>
    </recommendedName>
</protein>
<comment type="caution">
    <text evidence="2">The sequence shown here is derived from an EMBL/GenBank/DDBJ whole genome shotgun (WGS) entry which is preliminary data.</text>
</comment>
<evidence type="ECO:0000313" key="3">
    <source>
        <dbReference type="Proteomes" id="UP000823775"/>
    </source>
</evidence>
<evidence type="ECO:0000256" key="1">
    <source>
        <dbReference type="SAM" id="SignalP"/>
    </source>
</evidence>
<accession>A0ABS8UHN0</accession>
<reference evidence="2 3" key="1">
    <citation type="journal article" date="2021" name="BMC Genomics">
        <title>Datura genome reveals duplications of psychoactive alkaloid biosynthetic genes and high mutation rate following tissue culture.</title>
        <authorList>
            <person name="Rajewski A."/>
            <person name="Carter-House D."/>
            <person name="Stajich J."/>
            <person name="Litt A."/>
        </authorList>
    </citation>
    <scope>NUCLEOTIDE SEQUENCE [LARGE SCALE GENOMIC DNA]</scope>
    <source>
        <strain evidence="2">AR-01</strain>
    </source>
</reference>
<gene>
    <name evidence="2" type="ORF">HAX54_015707</name>
</gene>
<proteinExistence type="predicted"/>
<organism evidence="2 3">
    <name type="scientific">Datura stramonium</name>
    <name type="common">Jimsonweed</name>
    <name type="synonym">Common thornapple</name>
    <dbReference type="NCBI Taxonomy" id="4076"/>
    <lineage>
        <taxon>Eukaryota</taxon>
        <taxon>Viridiplantae</taxon>
        <taxon>Streptophyta</taxon>
        <taxon>Embryophyta</taxon>
        <taxon>Tracheophyta</taxon>
        <taxon>Spermatophyta</taxon>
        <taxon>Magnoliopsida</taxon>
        <taxon>eudicotyledons</taxon>
        <taxon>Gunneridae</taxon>
        <taxon>Pentapetalae</taxon>
        <taxon>asterids</taxon>
        <taxon>lamiids</taxon>
        <taxon>Solanales</taxon>
        <taxon>Solanaceae</taxon>
        <taxon>Solanoideae</taxon>
        <taxon>Datureae</taxon>
        <taxon>Datura</taxon>
    </lineage>
</organism>
<evidence type="ECO:0000313" key="2">
    <source>
        <dbReference type="EMBL" id="MCD9558361.1"/>
    </source>
</evidence>
<dbReference type="Proteomes" id="UP000823775">
    <property type="component" value="Unassembled WGS sequence"/>
</dbReference>
<feature type="signal peptide" evidence="1">
    <location>
        <begin position="1"/>
        <end position="24"/>
    </location>
</feature>
<name>A0ABS8UHN0_DATST</name>
<keyword evidence="1" id="KW-0732">Signal</keyword>
<keyword evidence="3" id="KW-1185">Reference proteome</keyword>
<dbReference type="EMBL" id="JACEIK010002002">
    <property type="protein sequence ID" value="MCD9558361.1"/>
    <property type="molecule type" value="Genomic_DNA"/>
</dbReference>
<sequence>MVHFLIQVMATWGIAYLPFSLARCECLTLHTPIQERCLAGIIRVLQCSFNLRMLIIHMAPPYFEFETCFIPVVNDVSSVGGKFRLSALSKEWGLHLKKIRVCGFEGMRSGLEVLFLRDLLLISANLEMMAIEWRSGHENSIRDASDEFVAESLRNVRTLSKNAVILFKN</sequence>
<evidence type="ECO:0008006" key="4">
    <source>
        <dbReference type="Google" id="ProtNLM"/>
    </source>
</evidence>
<feature type="chain" id="PRO_5045483319" description="FBD domain-containing protein" evidence="1">
    <location>
        <begin position="25"/>
        <end position="169"/>
    </location>
</feature>